<evidence type="ECO:0000313" key="1">
    <source>
        <dbReference type="EMBL" id="VEU58401.1"/>
    </source>
</evidence>
<dbReference type="AlphaFoldDB" id="A0A449A2D9"/>
<proteinExistence type="predicted"/>
<evidence type="ECO:0008006" key="3">
    <source>
        <dbReference type="Google" id="ProtNLM"/>
    </source>
</evidence>
<protein>
    <recommendedName>
        <fullName evidence="3">Phage portal protein</fullName>
    </recommendedName>
</protein>
<evidence type="ECO:0000313" key="2">
    <source>
        <dbReference type="Proteomes" id="UP000290568"/>
    </source>
</evidence>
<dbReference type="EMBL" id="LR214950">
    <property type="protein sequence ID" value="VEU58401.1"/>
    <property type="molecule type" value="Genomic_DNA"/>
</dbReference>
<sequence length="396" mass="45546">MALSNQEIFERGIKLKNQILNKKGVYANGEYIIPDSRTHFEEQGANIQMISLATDLPEIKGTGDVESFKNFLFENNFLEIIQKLEYELYKKGVYALGFSETQGIKLGEILEYRKTLSGKLLYLKVKTNTIKSHNRTYDVIEEWDMENNLGYVREYVYNPLNNITLKASDFFQNYKQTIWDGSFIPYVVFKNRADEKADIQIADKSLFQMLDVKLKALMLDTFYSSPIPAVAWNQGNLADKVINALFSQDGDRIVKFSTTEFMSFQKPLEIIQVASESASIMANIDNIKQWIKTYLMFKKDTGDFGTKNMHTAEVQQFNSDFEDYIETKANLRQVYYKNFFQMLASLFPGVVIESVIVVGSTQWLEQKAKKALANQNGVIINQGSKEQPEKESLENE</sequence>
<dbReference type="RefSeq" id="WP_129620080.1">
    <property type="nucleotide sequence ID" value="NZ_LR214950.1"/>
</dbReference>
<dbReference type="Proteomes" id="UP000290568">
    <property type="component" value="Chromosome"/>
</dbReference>
<keyword evidence="2" id="KW-1185">Reference proteome</keyword>
<reference evidence="1 2" key="1">
    <citation type="submission" date="2019-01" db="EMBL/GenBank/DDBJ databases">
        <authorList>
            <consortium name="Pathogen Informatics"/>
        </authorList>
    </citation>
    <scope>NUCLEOTIDE SEQUENCE [LARGE SCALE GENOMIC DNA]</scope>
    <source>
        <strain evidence="1 2">NCTC10183</strain>
    </source>
</reference>
<dbReference type="OrthoDB" id="397767at2"/>
<organism evidence="1 2">
    <name type="scientific">Mycoplasmopsis gallinacea</name>
    <dbReference type="NCBI Taxonomy" id="29556"/>
    <lineage>
        <taxon>Bacteria</taxon>
        <taxon>Bacillati</taxon>
        <taxon>Mycoplasmatota</taxon>
        <taxon>Mycoplasmoidales</taxon>
        <taxon>Metamycoplasmataceae</taxon>
        <taxon>Mycoplasmopsis</taxon>
    </lineage>
</organism>
<name>A0A449A2D9_9BACT</name>
<gene>
    <name evidence="1" type="ORF">NCTC10183_00159</name>
</gene>
<accession>A0A449A2D9</accession>